<dbReference type="EMBL" id="JANURM010000014">
    <property type="protein sequence ID" value="MDL0089516.1"/>
    <property type="molecule type" value="Genomic_DNA"/>
</dbReference>
<proteinExistence type="predicted"/>
<keyword evidence="2" id="KW-1185">Reference proteome</keyword>
<dbReference type="NCBIfam" id="TIGR02532">
    <property type="entry name" value="IV_pilin_GFxxxE"/>
    <property type="match status" value="1"/>
</dbReference>
<dbReference type="Gene3D" id="3.30.700.10">
    <property type="entry name" value="Glycoprotein, Type 4 Pilin"/>
    <property type="match status" value="1"/>
</dbReference>
<dbReference type="Pfam" id="PF07963">
    <property type="entry name" value="N_methyl"/>
    <property type="match status" value="1"/>
</dbReference>
<sequence>MKKGFTMIELIFVIVILGILAAVAVPRLTATRDDAEMAKAATNLTTLISDITAYYTSQGQFAQDGNVADIKAMTAVQFDENGAKNKGIIKAAGKKCFEIELVKSSDATTGAGSTQTTVTTPSHIKLSKGSESTADICAKLYKNKGISDLFTSTITKSDGSKVTEANKGLIQVGGMGVVF</sequence>
<dbReference type="SUPFAM" id="SSF54523">
    <property type="entry name" value="Pili subunits"/>
    <property type="match status" value="1"/>
</dbReference>
<evidence type="ECO:0000313" key="2">
    <source>
        <dbReference type="Proteomes" id="UP001173801"/>
    </source>
</evidence>
<dbReference type="Proteomes" id="UP001173801">
    <property type="component" value="Unassembled WGS sequence"/>
</dbReference>
<dbReference type="InterPro" id="IPR045584">
    <property type="entry name" value="Pilin-like"/>
</dbReference>
<reference evidence="1" key="1">
    <citation type="submission" date="2022-08" db="EMBL/GenBank/DDBJ databases">
        <authorList>
            <person name="Wang H."/>
        </authorList>
    </citation>
    <scope>NUCLEOTIDE SEQUENCE</scope>
    <source>
        <strain evidence="1">PS10</strain>
    </source>
</reference>
<evidence type="ECO:0000313" key="1">
    <source>
        <dbReference type="EMBL" id="MDL0089516.1"/>
    </source>
</evidence>
<reference evidence="1" key="2">
    <citation type="journal article" date="2023" name="Microorganisms">
        <title>Isolation and Genomic Characteristics of Cat-Borne Campylobacter felis sp. nov. and Sheep-Borne Campylobacter ovis sp. nov.</title>
        <authorList>
            <person name="Wang H."/>
            <person name="Li Y."/>
            <person name="Gu Y."/>
            <person name="Zhou G."/>
            <person name="Chen X."/>
            <person name="Zhang X."/>
            <person name="Shao Z."/>
            <person name="Zhang J."/>
            <person name="Zhang M."/>
        </authorList>
    </citation>
    <scope>NUCLEOTIDE SEQUENCE</scope>
    <source>
        <strain evidence="1">PS10</strain>
    </source>
</reference>
<dbReference type="RefSeq" id="WP_284938190.1">
    <property type="nucleotide sequence ID" value="NZ_JANURM010000014.1"/>
</dbReference>
<comment type="caution">
    <text evidence="1">The sequence shown here is derived from an EMBL/GenBank/DDBJ whole genome shotgun (WGS) entry which is preliminary data.</text>
</comment>
<dbReference type="InterPro" id="IPR012902">
    <property type="entry name" value="N_methyl_site"/>
</dbReference>
<protein>
    <submittedName>
        <fullName evidence="1">Type II secretion system GspH family protein</fullName>
    </submittedName>
</protein>
<name>A0ABT7HRI8_9BACT</name>
<dbReference type="PANTHER" id="PTHR30093">
    <property type="entry name" value="GENERAL SECRETION PATHWAY PROTEIN G"/>
    <property type="match status" value="1"/>
</dbReference>
<organism evidence="1 2">
    <name type="scientific">Campylobacter gastrosuis</name>
    <dbReference type="NCBI Taxonomy" id="2974576"/>
    <lineage>
        <taxon>Bacteria</taxon>
        <taxon>Pseudomonadati</taxon>
        <taxon>Campylobacterota</taxon>
        <taxon>Epsilonproteobacteria</taxon>
        <taxon>Campylobacterales</taxon>
        <taxon>Campylobacteraceae</taxon>
        <taxon>Campylobacter</taxon>
    </lineage>
</organism>
<accession>A0ABT7HRI8</accession>
<gene>
    <name evidence="1" type="ORF">NYG85_09120</name>
</gene>